<gene>
    <name evidence="1" type="ORF">JFY56_05945</name>
</gene>
<reference evidence="1 2" key="1">
    <citation type="submission" date="2020-12" db="EMBL/GenBank/DDBJ databases">
        <title>Pseudomonas schmalbachii sp. nov. isolated from millipede gut.</title>
        <authorList>
            <person name="Shelomi M."/>
        </authorList>
    </citation>
    <scope>NUCLEOTIDE SEQUENCE [LARGE SCALE GENOMIC DNA]</scope>
    <source>
        <strain evidence="1 2">Milli4</strain>
    </source>
</reference>
<dbReference type="EMBL" id="JAELYA010000002">
    <property type="protein sequence ID" value="MBO3274757.1"/>
    <property type="molecule type" value="Genomic_DNA"/>
</dbReference>
<evidence type="ECO:0000313" key="2">
    <source>
        <dbReference type="Proteomes" id="UP000669060"/>
    </source>
</evidence>
<protein>
    <submittedName>
        <fullName evidence="1">Uncharacterized protein</fullName>
    </submittedName>
</protein>
<comment type="caution">
    <text evidence="1">The sequence shown here is derived from an EMBL/GenBank/DDBJ whole genome shotgun (WGS) entry which is preliminary data.</text>
</comment>
<name>A0ABS3TM80_9PSED</name>
<proteinExistence type="predicted"/>
<dbReference type="Proteomes" id="UP000669060">
    <property type="component" value="Unassembled WGS sequence"/>
</dbReference>
<dbReference type="InterPro" id="IPR045538">
    <property type="entry name" value="CIS_TMP"/>
</dbReference>
<dbReference type="RefSeq" id="WP_208312610.1">
    <property type="nucleotide sequence ID" value="NZ_JAELYA010000002.1"/>
</dbReference>
<evidence type="ECO:0000313" key="1">
    <source>
        <dbReference type="EMBL" id="MBO3274757.1"/>
    </source>
</evidence>
<organism evidence="1 2">
    <name type="scientific">Pseudomonas schmalbachii</name>
    <dbReference type="NCBI Taxonomy" id="2816993"/>
    <lineage>
        <taxon>Bacteria</taxon>
        <taxon>Pseudomonadati</taxon>
        <taxon>Pseudomonadota</taxon>
        <taxon>Gammaproteobacteria</taxon>
        <taxon>Pseudomonadales</taxon>
        <taxon>Pseudomonadaceae</taxon>
        <taxon>Pseudomonas</taxon>
    </lineage>
</organism>
<dbReference type="Pfam" id="PF19268">
    <property type="entry name" value="CIS_TMP"/>
    <property type="match status" value="1"/>
</dbReference>
<keyword evidence="2" id="KW-1185">Reference proteome</keyword>
<accession>A0ABS3TM80</accession>
<sequence>MASTEHRIGRLVFDLAAPDRAALGGFDALLRNRFDSVILPALQAALDRIDRPGELIRFDRVEIDLGAFAPDELDDDELARRLLEQLSAALIPPAPAADEPPDTDELIAFLQSGELPWVEPGKALAILTANLLALDSHALRRLMERLRPLLIRRSASERLVRQLPATLVRRLFRTLLPEALELPLAAAFGEDTTAPAASLELVPGSLVAALAEMIRILAGGLRVPELGEVVSLYVALDNRIAMPALPPPSAVLTSAPAALATESAEATEPATHAKPRPVHAAGAVLLHPFLAMFFDCLGLLAGPGRFRDRDAQCRAVLLAHHLATGAEEAPEPETPLFKLLCGLPFSEPLPRRIELSEHEREEVDALLRSVIGHWQRLGNTSPAGLREGFLMRPGRLERRGDGWLLSVESSGIDILLQDLPWTLSRVRTPFMQSMLSVDWR</sequence>